<dbReference type="InterPro" id="IPR013222">
    <property type="entry name" value="Glyco_hyd_98_carb-bd"/>
</dbReference>
<dbReference type="SUPFAM" id="SSF49785">
    <property type="entry name" value="Galactose-binding domain-like"/>
    <property type="match status" value="1"/>
</dbReference>
<organism evidence="2 3">
    <name type="scientific">Prosthecobacter fluviatilis</name>
    <dbReference type="NCBI Taxonomy" id="445931"/>
    <lineage>
        <taxon>Bacteria</taxon>
        <taxon>Pseudomonadati</taxon>
        <taxon>Verrucomicrobiota</taxon>
        <taxon>Verrucomicrobiia</taxon>
        <taxon>Verrucomicrobiales</taxon>
        <taxon>Verrucomicrobiaceae</taxon>
        <taxon>Prosthecobacter</taxon>
    </lineage>
</organism>
<evidence type="ECO:0000259" key="1">
    <source>
        <dbReference type="SMART" id="SM00776"/>
    </source>
</evidence>
<protein>
    <submittedName>
        <fullName evidence="2">NPCBM/NEW2 domain-containing protein</fullName>
    </submittedName>
</protein>
<dbReference type="RefSeq" id="WP_377164178.1">
    <property type="nucleotide sequence ID" value="NZ_JBHSMQ010000002.1"/>
</dbReference>
<feature type="domain" description="Glycosyl hydrolase family 98 putative carbohydrate-binding module" evidence="1">
    <location>
        <begin position="281"/>
        <end position="421"/>
    </location>
</feature>
<dbReference type="InterPro" id="IPR008947">
    <property type="entry name" value="PLipase_C/P1_nuclease_dom_sf"/>
</dbReference>
<evidence type="ECO:0000313" key="2">
    <source>
        <dbReference type="EMBL" id="MFC5454266.1"/>
    </source>
</evidence>
<comment type="caution">
    <text evidence="2">The sequence shown here is derived from an EMBL/GenBank/DDBJ whole genome shotgun (WGS) entry which is preliminary data.</text>
</comment>
<proteinExistence type="predicted"/>
<sequence>MRHLAFSTFLALSTPSLVLGWGEPHHAITRAALEVLPAWQKEVLGGELKQLGDKYCMIPDHVFSDKENAKYAQMESVPNEVYLKILHLPTQQPEYLEVMRYFMEQAVASLRSGKLGDAARYIGTVCHQIEDYGSPSHTVPGDNMFTLLQQFLPPTEAMKGQLMHGPIENGDFKVSIEGYKPALLGNTVNEAAWRLMHRVHDEILNARSTTVPIMQALYKEDKEDVVKHQKRAATMDAQVVADAVYTMMCLGMQKFAAEEQELLKRVQIGGFFPLEAASCYYPQQQFFSSPNWGHPRSGVILEGGTKEIPLKLCVGSSNQEFKNGISAGMGKPLTFLLPKDVYARFTVLAGLHPELGAKGRVEFTVSGDGKVLTTVILNGTDPAKLLECDVAGVRELQLALTSRGLDAKSNYAIWAEPTLVKN</sequence>
<evidence type="ECO:0000313" key="3">
    <source>
        <dbReference type="Proteomes" id="UP001596052"/>
    </source>
</evidence>
<dbReference type="EMBL" id="JBHSMQ010000002">
    <property type="protein sequence ID" value="MFC5454266.1"/>
    <property type="molecule type" value="Genomic_DNA"/>
</dbReference>
<accession>A0ABW0KNG6</accession>
<dbReference type="SUPFAM" id="SSF48537">
    <property type="entry name" value="Phospholipase C/P1 nuclease"/>
    <property type="match status" value="1"/>
</dbReference>
<dbReference type="InterPro" id="IPR008979">
    <property type="entry name" value="Galactose-bd-like_sf"/>
</dbReference>
<dbReference type="Gene3D" id="2.60.120.1060">
    <property type="entry name" value="NPCBM/NEW2 domain"/>
    <property type="match status" value="1"/>
</dbReference>
<dbReference type="Proteomes" id="UP001596052">
    <property type="component" value="Unassembled WGS sequence"/>
</dbReference>
<reference evidence="3" key="1">
    <citation type="journal article" date="2019" name="Int. J. Syst. Evol. Microbiol.">
        <title>The Global Catalogue of Microorganisms (GCM) 10K type strain sequencing project: providing services to taxonomists for standard genome sequencing and annotation.</title>
        <authorList>
            <consortium name="The Broad Institute Genomics Platform"/>
            <consortium name="The Broad Institute Genome Sequencing Center for Infectious Disease"/>
            <person name="Wu L."/>
            <person name="Ma J."/>
        </authorList>
    </citation>
    <scope>NUCLEOTIDE SEQUENCE [LARGE SCALE GENOMIC DNA]</scope>
    <source>
        <strain evidence="3">CGMCC 4.1469</strain>
    </source>
</reference>
<dbReference type="InterPro" id="IPR038637">
    <property type="entry name" value="NPCBM_sf"/>
</dbReference>
<name>A0ABW0KNG6_9BACT</name>
<dbReference type="Pfam" id="PF08305">
    <property type="entry name" value="NPCBM"/>
    <property type="match status" value="1"/>
</dbReference>
<dbReference type="SMART" id="SM00776">
    <property type="entry name" value="NPCBM"/>
    <property type="match status" value="1"/>
</dbReference>
<dbReference type="Gene3D" id="1.10.575.10">
    <property type="entry name" value="P1 Nuclease"/>
    <property type="match status" value="1"/>
</dbReference>
<gene>
    <name evidence="2" type="ORF">ACFQDI_05310</name>
</gene>
<keyword evidence="3" id="KW-1185">Reference proteome</keyword>